<reference evidence="1 2" key="1">
    <citation type="submission" date="2014-08" db="EMBL/GenBank/DDBJ databases">
        <title>Fervidobacterium pennivorans DYC genome.</title>
        <authorList>
            <person name="Wushke S."/>
        </authorList>
    </citation>
    <scope>NUCLEOTIDE SEQUENCE [LARGE SCALE GENOMIC DNA]</scope>
    <source>
        <strain evidence="1 2">DYC</strain>
    </source>
</reference>
<dbReference type="Proteomes" id="UP000077096">
    <property type="component" value="Chromosome"/>
</dbReference>
<sequence>MRKNVSLAVVLWLSLLGIVGFAFEFGGGGPIVVYIPGGTLYGLKNINIPVVDLPEFTDGIIAFGGYGYGGVPGMTYGGGFGFGGEKEVTKDGKKYKIEVGGGFGGGLKNISFGNVSLLAGVYFGSIDIVLGRKVNENNTNVSNLEDGTLEGYLTTSIGYISIAANLAIAVKVTDFMQLEVGTIAIGGYSPDGWLVNGKPLQGLTQYNNFLLTYGFYGGVGFGF</sequence>
<evidence type="ECO:0000313" key="2">
    <source>
        <dbReference type="Proteomes" id="UP000077096"/>
    </source>
</evidence>
<organism evidence="1 2">
    <name type="scientific">Fervidobacterium pennivorans</name>
    <dbReference type="NCBI Taxonomy" id="93466"/>
    <lineage>
        <taxon>Bacteria</taxon>
        <taxon>Thermotogati</taxon>
        <taxon>Thermotogota</taxon>
        <taxon>Thermotogae</taxon>
        <taxon>Thermotogales</taxon>
        <taxon>Fervidobacteriaceae</taxon>
        <taxon>Fervidobacterium</taxon>
    </lineage>
</organism>
<dbReference type="PATRIC" id="fig|93466.3.peg.590"/>
<dbReference type="KEGG" id="fng:JM64_02695"/>
<dbReference type="OrthoDB" id="46822at2"/>
<evidence type="ECO:0008006" key="3">
    <source>
        <dbReference type="Google" id="ProtNLM"/>
    </source>
</evidence>
<dbReference type="AlphaFoldDB" id="A0A172T200"/>
<protein>
    <recommendedName>
        <fullName evidence="3">Outer membrane protein beta-barrel domain-containing protein</fullName>
    </recommendedName>
</protein>
<gene>
    <name evidence="1" type="ORF">JM64_02695</name>
</gene>
<dbReference type="EMBL" id="CP011393">
    <property type="protein sequence ID" value="ANE41029.1"/>
    <property type="molecule type" value="Genomic_DNA"/>
</dbReference>
<accession>A0A172T200</accession>
<evidence type="ECO:0000313" key="1">
    <source>
        <dbReference type="EMBL" id="ANE41029.1"/>
    </source>
</evidence>
<name>A0A172T200_FERPE</name>
<proteinExistence type="predicted"/>